<feature type="region of interest" description="Disordered" evidence="1">
    <location>
        <begin position="1097"/>
        <end position="1285"/>
    </location>
</feature>
<evidence type="ECO:0000313" key="3">
    <source>
        <dbReference type="Proteomes" id="UP001497392"/>
    </source>
</evidence>
<feature type="compositionally biased region" description="Polar residues" evidence="1">
    <location>
        <begin position="1117"/>
        <end position="1136"/>
    </location>
</feature>
<dbReference type="SUPFAM" id="SSF50978">
    <property type="entry name" value="WD40 repeat-like"/>
    <property type="match status" value="1"/>
</dbReference>
<proteinExistence type="predicted"/>
<gene>
    <name evidence="2" type="primary">g4916</name>
    <name evidence="2" type="ORF">VP750_LOCUS4198</name>
</gene>
<accession>A0ABP1FTS2</accession>
<feature type="compositionally biased region" description="Low complexity" evidence="1">
    <location>
        <begin position="1175"/>
        <end position="1201"/>
    </location>
</feature>
<organism evidence="2 3">
    <name type="scientific">Coccomyxa viridis</name>
    <dbReference type="NCBI Taxonomy" id="1274662"/>
    <lineage>
        <taxon>Eukaryota</taxon>
        <taxon>Viridiplantae</taxon>
        <taxon>Chlorophyta</taxon>
        <taxon>core chlorophytes</taxon>
        <taxon>Trebouxiophyceae</taxon>
        <taxon>Trebouxiophyceae incertae sedis</taxon>
        <taxon>Coccomyxaceae</taxon>
        <taxon>Coccomyxa</taxon>
    </lineage>
</organism>
<keyword evidence="3" id="KW-1185">Reference proteome</keyword>
<protein>
    <submittedName>
        <fullName evidence="2">G4916 protein</fullName>
    </submittedName>
</protein>
<evidence type="ECO:0000313" key="2">
    <source>
        <dbReference type="EMBL" id="CAL5222539.1"/>
    </source>
</evidence>
<dbReference type="InterPro" id="IPR036322">
    <property type="entry name" value="WD40_repeat_dom_sf"/>
</dbReference>
<sequence length="1444" mass="149559">MVYSSDGTQLYVLTADRSLFTISLPSWKRKVLLPPHKRYNMQMAHLALLGEGSKATVVFCQQGSTTVRCLQVSQLVPVKGSKEKPGGQLRTDNKKPIAALAAAPCQKLEVLVLYADGSLSSCTCNPATRTIVTRWCIAVDPARTVLHKGCVQAVACTGLPGTAVIVVGTSNGTIAAYETVGSSDPQQIGKAEAAGAVQSVSIILEPLEVYAAVEDRRSGSRMVVFDVHIGESQASWERQKVVPDSVDDACTFSSRSTADVQQSKILKAAGAWQGLWSAAQGQPGSCAAPGVREVRLHPRLPLAVVQHASSEAFGPATPIGRLPAAAAAAARQLLSLSILSLAHPTAPITIAPSHSQLSFWSGPEIGVSKRLGFPAHICLVEGGQLSAYSLSRGQVHELAPLPTKTSSGQALAAQKVVHSHKKNACLIFFQSSPGGKSDTSGLEFTFVALGTPNKAAWTLHGASGAFAGAEDEVYAVLSNSGLTARVFSSQASASKPSPLRKLDVGAGGAAAFFSGPSWPALPKGGVIPTEGSGIITWASSSGKLCLGELTASRRPDSSYSSAHGSGLEAARTLALLPGETVLQVAWQSLLDEASEGSVSDDSGTGKASIAGAVLTHRRLLLVSATLSVLTAHVPSPTAPAITSFLWLGPALIFCNAAHQVRQLAWTGEVVHVCGLAGGPPSVLAGALADRLLVARGGPSEACKVVPRQIALLPALLLGWASLAACAILPGSWWRARQEMGKLIANYDSSTAGDALLRALVACGASDVAHSLSQSPSASQVSSSAKAASAALEGKWDALVSRALTAHRESHHYPRHPSKDSEEYRQLLGLGRAAAAYGQTTAARQLYEAAGAWSELLSLCALQGDFMSVRDYMQSADKEAVLLGKALLAAAEPSFRAATTISNQRKVAQWNVFPAEQGLRGGFDGEETRAAPAGSVPTMEVTQNSGATGEIIHQMDASLLESYMGLVRDASAGGNVWQMDKDLGADEDDGTFMEASPMEESAADDGEVISFPVGKTASTGAVAGPSLDAQAAARAEFNVEKADAFYSSDEDDAQSSAAASDTGGPKFKVVIKDALPARGGPADTGALRAAAQQLRLSTSTSSFLAPPDTAGQPPRPLRSQTSSDNLSGPPSAQTTPSKLPHQGSFKPPPGLSSPGAQLPLKAAAVPMRMPSPPPSAALQSSSLAQQLPRPSALLSPLPLGAQPQPPMLSPPLSSGQGRGRPMSQASPVAPPMIPDDFFSDPETYTRDAPAPASAPSAAAQPVVQDVPSGTGAGRSEQEESLEEGIRSMEAGSWDRASASFSDALHNSQGDAKNLAAQYLAAVMLCKEAAGVPQGTSAKLMRFASALKVNTKHQVALATSSVAKNMAASNYGYSASQLESLVALSVGNMPESYLRNLQAELEKCDRLGNSNRDVPADEDVSTFSEIIGSAENAADIKDMVAQLVTS</sequence>
<name>A0ABP1FTS2_9CHLO</name>
<dbReference type="Proteomes" id="UP001497392">
    <property type="component" value="Unassembled WGS sequence"/>
</dbReference>
<evidence type="ECO:0000256" key="1">
    <source>
        <dbReference type="SAM" id="MobiDB-lite"/>
    </source>
</evidence>
<reference evidence="2 3" key="1">
    <citation type="submission" date="2024-06" db="EMBL/GenBank/DDBJ databases">
        <authorList>
            <person name="Kraege A."/>
            <person name="Thomma B."/>
        </authorList>
    </citation>
    <scope>NUCLEOTIDE SEQUENCE [LARGE SCALE GENOMIC DNA]</scope>
</reference>
<comment type="caution">
    <text evidence="2">The sequence shown here is derived from an EMBL/GenBank/DDBJ whole genome shotgun (WGS) entry which is preliminary data.</text>
</comment>
<dbReference type="EMBL" id="CAXHTA020000007">
    <property type="protein sequence ID" value="CAL5222539.1"/>
    <property type="molecule type" value="Genomic_DNA"/>
</dbReference>
<feature type="compositionally biased region" description="Low complexity" evidence="1">
    <location>
        <begin position="1246"/>
        <end position="1267"/>
    </location>
</feature>